<evidence type="ECO:0000259" key="9">
    <source>
        <dbReference type="Pfam" id="PF01096"/>
    </source>
</evidence>
<evidence type="ECO:0000256" key="4">
    <source>
        <dbReference type="ARBA" id="ARBA00022801"/>
    </source>
</evidence>
<dbReference type="GO" id="GO:0008270">
    <property type="term" value="F:zinc ion binding"/>
    <property type="evidence" value="ECO:0007669"/>
    <property type="project" value="UniProtKB-KW"/>
</dbReference>
<dbReference type="GO" id="GO:0006351">
    <property type="term" value="P:DNA-templated transcription"/>
    <property type="evidence" value="ECO:0007669"/>
    <property type="project" value="InterPro"/>
</dbReference>
<keyword evidence="5" id="KW-0862">Zinc</keyword>
<evidence type="ECO:0000256" key="7">
    <source>
        <dbReference type="PIRSR" id="PIRSR604808-2"/>
    </source>
</evidence>
<dbReference type="OrthoDB" id="282152at2759"/>
<dbReference type="GO" id="GO:0008311">
    <property type="term" value="F:double-stranded DNA 3'-5' DNA exonuclease activity"/>
    <property type="evidence" value="ECO:0007669"/>
    <property type="project" value="TreeGrafter"/>
</dbReference>
<keyword evidence="7" id="KW-0464">Manganese</keyword>
<dbReference type="Proteomes" id="UP000018050">
    <property type="component" value="Unassembled WGS sequence"/>
</dbReference>
<keyword evidence="3" id="KW-0863">Zinc-finger</keyword>
<dbReference type="PANTHER" id="PTHR22748">
    <property type="entry name" value="AP ENDONUCLEASE"/>
    <property type="match status" value="1"/>
</dbReference>
<comment type="cofactor">
    <cofactor evidence="7">
        <name>Mg(2+)</name>
        <dbReference type="ChEBI" id="CHEBI:18420"/>
    </cofactor>
    <cofactor evidence="7">
        <name>Mn(2+)</name>
        <dbReference type="ChEBI" id="CHEBI:29035"/>
    </cofactor>
    <text evidence="7">Probably binds two magnesium or manganese ions per subunit.</text>
</comment>
<dbReference type="SUPFAM" id="SSF57783">
    <property type="entry name" value="Zinc beta-ribbon"/>
    <property type="match status" value="1"/>
</dbReference>
<dbReference type="GO" id="GO:0003676">
    <property type="term" value="F:nucleic acid binding"/>
    <property type="evidence" value="ECO:0007669"/>
    <property type="project" value="InterPro"/>
</dbReference>
<dbReference type="GO" id="GO:0006284">
    <property type="term" value="P:base-excision repair"/>
    <property type="evidence" value="ECO:0007669"/>
    <property type="project" value="TreeGrafter"/>
</dbReference>
<keyword evidence="4" id="KW-0378">Hydrolase</keyword>
<evidence type="ECO:0000313" key="12">
    <source>
        <dbReference type="Proteomes" id="UP000018050"/>
    </source>
</evidence>
<gene>
    <name evidence="11" type="ORF">EAH_00026210</name>
</gene>
<evidence type="ECO:0000256" key="5">
    <source>
        <dbReference type="ARBA" id="ARBA00022833"/>
    </source>
</evidence>
<evidence type="ECO:0000256" key="6">
    <source>
        <dbReference type="ARBA" id="ARBA00022842"/>
    </source>
</evidence>
<dbReference type="GeneID" id="25270691"/>
<dbReference type="InterPro" id="IPR001222">
    <property type="entry name" value="Znf_TFIIS"/>
</dbReference>
<dbReference type="SUPFAM" id="SSF56219">
    <property type="entry name" value="DNase I-like"/>
    <property type="match status" value="1"/>
</dbReference>
<keyword evidence="6 7" id="KW-0460">Magnesium</keyword>
<dbReference type="InterPro" id="IPR005135">
    <property type="entry name" value="Endo/exonuclease/phosphatase"/>
</dbReference>
<dbReference type="Gene3D" id="3.60.10.10">
    <property type="entry name" value="Endonuclease/exonuclease/phosphatase"/>
    <property type="match status" value="1"/>
</dbReference>
<comment type="similarity">
    <text evidence="1">Belongs to the DNA repair enzymes AP/ExoA family.</text>
</comment>
<dbReference type="RefSeq" id="XP_013252004.1">
    <property type="nucleotide sequence ID" value="XM_013396550.1"/>
</dbReference>
<feature type="binding site" evidence="7">
    <location>
        <position position="668"/>
    </location>
    <ligand>
        <name>Mg(2+)</name>
        <dbReference type="ChEBI" id="CHEBI:18420"/>
        <label>1</label>
    </ligand>
</feature>
<dbReference type="GO" id="GO:0003906">
    <property type="term" value="F:DNA-(apurinic or apyrimidinic site) endonuclease activity"/>
    <property type="evidence" value="ECO:0007669"/>
    <property type="project" value="TreeGrafter"/>
</dbReference>
<dbReference type="EMBL" id="HG670723">
    <property type="protein sequence ID" value="CDI77677.1"/>
    <property type="molecule type" value="Genomic_DNA"/>
</dbReference>
<name>U6GDS7_EIMAC</name>
<dbReference type="PANTHER" id="PTHR22748:SF10">
    <property type="entry name" value="DNA-(APURINIC OR APYRIMIDINIC SITE) ENDONUCLEASE"/>
    <property type="match status" value="1"/>
</dbReference>
<feature type="binding site" evidence="7">
    <location>
        <position position="670"/>
    </location>
    <ligand>
        <name>Mg(2+)</name>
        <dbReference type="ChEBI" id="CHEBI:18420"/>
        <label>1</label>
    </ligand>
</feature>
<reference evidence="11" key="1">
    <citation type="submission" date="2013-10" db="EMBL/GenBank/DDBJ databases">
        <title>Genomic analysis of the causative agents of coccidiosis in chickens.</title>
        <authorList>
            <person name="Reid A.J."/>
            <person name="Blake D."/>
            <person name="Billington K."/>
            <person name="Browne H."/>
            <person name="Dunn M."/>
            <person name="Hung S."/>
            <person name="Kawahara F."/>
            <person name="Miranda-Saavedra D."/>
            <person name="Mourier T."/>
            <person name="Nagra H."/>
            <person name="Otto T.D."/>
            <person name="Rawlings N."/>
            <person name="Sanchez A."/>
            <person name="Sanders M."/>
            <person name="Subramaniam C."/>
            <person name="Tay Y."/>
            <person name="Dear P."/>
            <person name="Doerig C."/>
            <person name="Gruber A."/>
            <person name="Parkinson J."/>
            <person name="Shirley M."/>
            <person name="Wan K.L."/>
            <person name="Berriman M."/>
            <person name="Tomley F."/>
            <person name="Pain A."/>
        </authorList>
    </citation>
    <scope>NUCLEOTIDE SEQUENCE</scope>
    <source>
        <strain evidence="11">Houghton</strain>
    </source>
</reference>
<organism evidence="11 12">
    <name type="scientific">Eimeria acervulina</name>
    <name type="common">Coccidian parasite</name>
    <dbReference type="NCBI Taxonomy" id="5801"/>
    <lineage>
        <taxon>Eukaryota</taxon>
        <taxon>Sar</taxon>
        <taxon>Alveolata</taxon>
        <taxon>Apicomplexa</taxon>
        <taxon>Conoidasida</taxon>
        <taxon>Coccidia</taxon>
        <taxon>Eucoccidiorida</taxon>
        <taxon>Eimeriorina</taxon>
        <taxon>Eimeriidae</taxon>
        <taxon>Eimeria</taxon>
    </lineage>
</organism>
<feature type="binding site" evidence="7">
    <location>
        <position position="483"/>
    </location>
    <ligand>
        <name>Mg(2+)</name>
        <dbReference type="ChEBI" id="CHEBI:18420"/>
        <label>1</label>
    </ligand>
</feature>
<dbReference type="GO" id="GO:0005634">
    <property type="term" value="C:nucleus"/>
    <property type="evidence" value="ECO:0007669"/>
    <property type="project" value="TreeGrafter"/>
</dbReference>
<keyword evidence="2 7" id="KW-0479">Metal-binding</keyword>
<evidence type="ECO:0000313" key="11">
    <source>
        <dbReference type="EMBL" id="CDI77677.1"/>
    </source>
</evidence>
<dbReference type="AlphaFoldDB" id="U6GDS7"/>
<evidence type="ECO:0000256" key="3">
    <source>
        <dbReference type="ARBA" id="ARBA00022771"/>
    </source>
</evidence>
<evidence type="ECO:0000256" key="1">
    <source>
        <dbReference type="ARBA" id="ARBA00007092"/>
    </source>
</evidence>
<protein>
    <submittedName>
        <fullName evidence="11">RNA polymerase, putative</fullName>
    </submittedName>
</protein>
<proteinExistence type="inferred from homology"/>
<dbReference type="InterPro" id="IPR036691">
    <property type="entry name" value="Endo/exonu/phosph_ase_sf"/>
</dbReference>
<reference evidence="11" key="2">
    <citation type="submission" date="2013-10" db="EMBL/GenBank/DDBJ databases">
        <authorList>
            <person name="Aslett M."/>
        </authorList>
    </citation>
    <scope>NUCLEOTIDE SEQUENCE</scope>
    <source>
        <strain evidence="11">Houghton</strain>
    </source>
</reference>
<dbReference type="Pfam" id="PF03372">
    <property type="entry name" value="Exo_endo_phos"/>
    <property type="match status" value="1"/>
</dbReference>
<feature type="site" description="Transition state stabilizer" evidence="8">
    <location>
        <position position="670"/>
    </location>
</feature>
<accession>U6GDS7</accession>
<dbReference type="Pfam" id="PF01096">
    <property type="entry name" value="Zn_ribbon_TFIIS"/>
    <property type="match status" value="1"/>
</dbReference>
<sequence length="701" mass="75937">MATTPSAKALNLARSAEALCVPLGEASCCRSIVKQDMQQLDDCVEFLVLGQKVKGDAAFSSGPPRLKYESPGKLATIGETRGDANQEADGIFTQPSTSGSAPTCAAAPGRCTVTSRQGVSFDWLVALGCLNCGAPIELRRDLVTAAEEAVAAAAACAKGGGAAALALAAEKAVLRCRRCGHDIAPLHSSDESESLIERMEARTYAKPGLASGGVYMYGSRSCYNFGSVSKKGWQQRFLGAEFEQQQLQHHLKIMLSAGDGGNKSTCKEICERCGHTEAFFSTFQARSADEDLYISSIYDIYADVFGEKVVAFSWIGNSGFVAMGAKSVAESTAQLFKENTKSLHGKLLSRANMNPTKQTTATPVVASATSEVLKPRSDARLAVHSCETHEGVIVEDAGGDVLQGKNEKTRLKRKDNHMASLPPVAKRSGQKVQRSIDSFNLCSKKPPTSFSPSPASAVIRSSVLQCGPLGPLDPIPVSFLTWNVNGLLPRVRASQWMQFADYVKEIKPDVICMQEIRLPAMGPAGCRKNDGQPRERGAVRAEAAGAASAAEKREVETIASSLRAALNALPDYNVLMSLADWKYSGQFLLLRKHLRVESIRYNLNEKDPSIHHTEGRVIVADFGCFAFLTTYSPNNGWAEGSFQRRRNWDEALLKFMQQKKKPLIWMGDVNCAPTDADLSHPKIFRSAHQPDPNLKPVRRDT</sequence>
<feature type="domain" description="Endonuclease/exonuclease/phosphatase" evidence="10">
    <location>
        <begin position="480"/>
        <end position="688"/>
    </location>
</feature>
<feature type="domain" description="TFIIS-type" evidence="9">
    <location>
        <begin position="270"/>
        <end position="290"/>
    </location>
</feature>
<evidence type="ECO:0000256" key="8">
    <source>
        <dbReference type="PIRSR" id="PIRSR604808-3"/>
    </source>
</evidence>
<keyword evidence="12" id="KW-1185">Reference proteome</keyword>
<evidence type="ECO:0000256" key="2">
    <source>
        <dbReference type="ARBA" id="ARBA00022723"/>
    </source>
</evidence>
<dbReference type="PROSITE" id="PS51435">
    <property type="entry name" value="AP_NUCLEASE_F1_4"/>
    <property type="match status" value="1"/>
</dbReference>
<evidence type="ECO:0000259" key="10">
    <source>
        <dbReference type="Pfam" id="PF03372"/>
    </source>
</evidence>
<dbReference type="GO" id="GO:0008081">
    <property type="term" value="F:phosphoric diester hydrolase activity"/>
    <property type="evidence" value="ECO:0007669"/>
    <property type="project" value="TreeGrafter"/>
</dbReference>
<dbReference type="VEuPathDB" id="ToxoDB:EAH_00026210"/>
<dbReference type="InterPro" id="IPR004808">
    <property type="entry name" value="AP_endonuc_1"/>
</dbReference>
<feature type="binding site" evidence="7">
    <location>
        <position position="515"/>
    </location>
    <ligand>
        <name>Mg(2+)</name>
        <dbReference type="ChEBI" id="CHEBI:18420"/>
        <label>1</label>
    </ligand>
</feature>